<accession>A0A3P9KXP7</accession>
<dbReference type="InterPro" id="IPR047164">
    <property type="entry name" value="OX2G-like"/>
</dbReference>
<evidence type="ECO:0000256" key="5">
    <source>
        <dbReference type="ARBA" id="ARBA00023136"/>
    </source>
</evidence>
<dbReference type="PANTHER" id="PTHR46841">
    <property type="entry name" value="OX-2 MEMBRANE GLYCOPROTEIN"/>
    <property type="match status" value="1"/>
</dbReference>
<comment type="subcellular location">
    <subcellularLocation>
        <location evidence="1">Membrane</location>
        <topology evidence="1">Single-pass membrane protein</topology>
    </subcellularLocation>
</comment>
<evidence type="ECO:0000259" key="10">
    <source>
        <dbReference type="PROSITE" id="PS50835"/>
    </source>
</evidence>
<name>A0A3P9KXP7_ORYLA</name>
<keyword evidence="5 9" id="KW-0472">Membrane</keyword>
<dbReference type="Pfam" id="PF07686">
    <property type="entry name" value="V-set"/>
    <property type="match status" value="1"/>
</dbReference>
<feature type="transmembrane region" description="Helical" evidence="9">
    <location>
        <begin position="269"/>
        <end position="290"/>
    </location>
</feature>
<dbReference type="PROSITE" id="PS50835">
    <property type="entry name" value="IG_LIKE"/>
    <property type="match status" value="1"/>
</dbReference>
<dbReference type="InterPro" id="IPR036179">
    <property type="entry name" value="Ig-like_dom_sf"/>
</dbReference>
<evidence type="ECO:0000256" key="7">
    <source>
        <dbReference type="ARBA" id="ARBA00023180"/>
    </source>
</evidence>
<evidence type="ECO:0000256" key="9">
    <source>
        <dbReference type="SAM" id="Phobius"/>
    </source>
</evidence>
<dbReference type="InterPro" id="IPR003599">
    <property type="entry name" value="Ig_sub"/>
</dbReference>
<keyword evidence="8" id="KW-0393">Immunoglobulin domain</keyword>
<dbReference type="SMART" id="SM00409">
    <property type="entry name" value="IG"/>
    <property type="match status" value="1"/>
</dbReference>
<reference evidence="11" key="3">
    <citation type="submission" date="2025-08" db="UniProtKB">
        <authorList>
            <consortium name="Ensembl"/>
        </authorList>
    </citation>
    <scope>IDENTIFICATION</scope>
    <source>
        <strain evidence="11">HNI</strain>
    </source>
</reference>
<evidence type="ECO:0000256" key="1">
    <source>
        <dbReference type="ARBA" id="ARBA00004167"/>
    </source>
</evidence>
<evidence type="ECO:0000313" key="12">
    <source>
        <dbReference type="Proteomes" id="UP000265180"/>
    </source>
</evidence>
<evidence type="ECO:0000256" key="2">
    <source>
        <dbReference type="ARBA" id="ARBA00022692"/>
    </source>
</evidence>
<dbReference type="InterPro" id="IPR013106">
    <property type="entry name" value="Ig_V-set"/>
</dbReference>
<reference evidence="11" key="4">
    <citation type="submission" date="2025-09" db="UniProtKB">
        <authorList>
            <consortium name="Ensembl"/>
        </authorList>
    </citation>
    <scope>IDENTIFICATION</scope>
    <source>
        <strain evidence="11">HNI</strain>
    </source>
</reference>
<organism evidence="11 12">
    <name type="scientific">Oryzias latipes</name>
    <name type="common">Japanese rice fish</name>
    <name type="synonym">Japanese killifish</name>
    <dbReference type="NCBI Taxonomy" id="8090"/>
    <lineage>
        <taxon>Eukaryota</taxon>
        <taxon>Metazoa</taxon>
        <taxon>Chordata</taxon>
        <taxon>Craniata</taxon>
        <taxon>Vertebrata</taxon>
        <taxon>Euteleostomi</taxon>
        <taxon>Actinopterygii</taxon>
        <taxon>Neopterygii</taxon>
        <taxon>Teleostei</taxon>
        <taxon>Neoteleostei</taxon>
        <taxon>Acanthomorphata</taxon>
        <taxon>Ovalentaria</taxon>
        <taxon>Atherinomorphae</taxon>
        <taxon>Beloniformes</taxon>
        <taxon>Adrianichthyidae</taxon>
        <taxon>Oryziinae</taxon>
        <taxon>Oryzias</taxon>
    </lineage>
</organism>
<dbReference type="Ensembl" id="ENSORLT00020020641.1">
    <property type="protein sequence ID" value="ENSORLP00020013244.1"/>
    <property type="gene ID" value="ENSORLG00020014182.1"/>
</dbReference>
<evidence type="ECO:0000256" key="8">
    <source>
        <dbReference type="ARBA" id="ARBA00023319"/>
    </source>
</evidence>
<sequence length="301" mass="32461">MVSHFIVLPSTCLCVEIFLDKTLNPMLLLMGIGWCRCPAVQSLFSLCAPAGETSVVQTQQTVTAAAGGEAHLSCQLTQPKDVLQVTWQKIVSGVLEENIASYSEQYRERVVPRFKGKILIFPGMQNSSIVVRNVSEEDGGCFLCSFSTYSEGTLKGRTCLQVYELHPPVLHVRASDSESVVICSATGRPAPNLTLTVGQQHLSSSHNHTVNHNNTVTVTAAAVLSGLGSNSTRVGCSAAVFSGPQLKASLLLHGLDVEPGPVHGRGRRAVILIAVMVGTGVISALIFYMWRRHSQKRYFSP</sequence>
<evidence type="ECO:0000313" key="11">
    <source>
        <dbReference type="Ensembl" id="ENSORLP00020013244.1"/>
    </source>
</evidence>
<dbReference type="GO" id="GO:0098632">
    <property type="term" value="F:cell-cell adhesion mediator activity"/>
    <property type="evidence" value="ECO:0007669"/>
    <property type="project" value="InterPro"/>
</dbReference>
<dbReference type="AlphaFoldDB" id="A0A3P9KXP7"/>
<evidence type="ECO:0000256" key="4">
    <source>
        <dbReference type="ARBA" id="ARBA00022989"/>
    </source>
</evidence>
<dbReference type="InterPro" id="IPR013783">
    <property type="entry name" value="Ig-like_fold"/>
</dbReference>
<keyword evidence="6" id="KW-1015">Disulfide bond</keyword>
<evidence type="ECO:0000256" key="3">
    <source>
        <dbReference type="ARBA" id="ARBA00022729"/>
    </source>
</evidence>
<keyword evidence="7" id="KW-0325">Glycoprotein</keyword>
<keyword evidence="2 9" id="KW-0812">Transmembrane</keyword>
<dbReference type="SUPFAM" id="SSF48726">
    <property type="entry name" value="Immunoglobulin"/>
    <property type="match status" value="2"/>
</dbReference>
<dbReference type="InterPro" id="IPR007110">
    <property type="entry name" value="Ig-like_dom"/>
</dbReference>
<reference evidence="11 12" key="2">
    <citation type="submission" date="2017-04" db="EMBL/GenBank/DDBJ databases">
        <title>CpG methylation of centromeres and impact of large insertions on vertebrate speciation.</title>
        <authorList>
            <person name="Ichikawa K."/>
            <person name="Yoshimura J."/>
            <person name="Morishita S."/>
        </authorList>
    </citation>
    <scope>NUCLEOTIDE SEQUENCE</scope>
    <source>
        <strain evidence="11 12">HNI</strain>
    </source>
</reference>
<evidence type="ECO:0000256" key="6">
    <source>
        <dbReference type="ARBA" id="ARBA00023157"/>
    </source>
</evidence>
<dbReference type="Gene3D" id="2.60.40.10">
    <property type="entry name" value="Immunoglobulins"/>
    <property type="match status" value="2"/>
</dbReference>
<dbReference type="PANTHER" id="PTHR46841:SF7">
    <property type="entry name" value="IG-LIKE DOMAIN-CONTAINING PROTEIN"/>
    <property type="match status" value="1"/>
</dbReference>
<reference key="1">
    <citation type="journal article" date="2007" name="Nature">
        <title>The medaka draft genome and insights into vertebrate genome evolution.</title>
        <authorList>
            <person name="Kasahara M."/>
            <person name="Naruse K."/>
            <person name="Sasaki S."/>
            <person name="Nakatani Y."/>
            <person name="Qu W."/>
            <person name="Ahsan B."/>
            <person name="Yamada T."/>
            <person name="Nagayasu Y."/>
            <person name="Doi K."/>
            <person name="Kasai Y."/>
            <person name="Jindo T."/>
            <person name="Kobayashi D."/>
            <person name="Shimada A."/>
            <person name="Toyoda A."/>
            <person name="Kuroki Y."/>
            <person name="Fujiyama A."/>
            <person name="Sasaki T."/>
            <person name="Shimizu A."/>
            <person name="Asakawa S."/>
            <person name="Shimizu N."/>
            <person name="Hashimoto S."/>
            <person name="Yang J."/>
            <person name="Lee Y."/>
            <person name="Matsushima K."/>
            <person name="Sugano S."/>
            <person name="Sakaizumi M."/>
            <person name="Narita T."/>
            <person name="Ohishi K."/>
            <person name="Haga S."/>
            <person name="Ohta F."/>
            <person name="Nomoto H."/>
            <person name="Nogata K."/>
            <person name="Morishita T."/>
            <person name="Endo T."/>
            <person name="Shin-I T."/>
            <person name="Takeda H."/>
            <person name="Morishita S."/>
            <person name="Kohara Y."/>
        </authorList>
    </citation>
    <scope>NUCLEOTIDE SEQUENCE [LARGE SCALE GENOMIC DNA]</scope>
    <source>
        <strain>Hd-rR</strain>
    </source>
</reference>
<protein>
    <recommendedName>
        <fullName evidence="10">Ig-like domain-containing protein</fullName>
    </recommendedName>
</protein>
<dbReference type="Proteomes" id="UP000265180">
    <property type="component" value="Chromosome 2"/>
</dbReference>
<keyword evidence="3" id="KW-0732">Signal</keyword>
<proteinExistence type="predicted"/>
<keyword evidence="4 9" id="KW-1133">Transmembrane helix</keyword>
<feature type="domain" description="Ig-like" evidence="10">
    <location>
        <begin position="38"/>
        <end position="155"/>
    </location>
</feature>
<dbReference type="GO" id="GO:0016020">
    <property type="term" value="C:membrane"/>
    <property type="evidence" value="ECO:0007669"/>
    <property type="project" value="UniProtKB-SubCell"/>
</dbReference>